<feature type="domain" description="AMP-dependent synthetase/ligase" evidence="5">
    <location>
        <begin position="12"/>
        <end position="414"/>
    </location>
</feature>
<dbReference type="GO" id="GO:0016874">
    <property type="term" value="F:ligase activity"/>
    <property type="evidence" value="ECO:0007669"/>
    <property type="project" value="UniProtKB-KW"/>
</dbReference>
<feature type="domain" description="AMP-binding enzyme C-terminal" evidence="6">
    <location>
        <begin position="458"/>
        <end position="568"/>
    </location>
</feature>
<evidence type="ECO:0000256" key="2">
    <source>
        <dbReference type="ARBA" id="ARBA00022598"/>
    </source>
</evidence>
<dbReference type="SUPFAM" id="SSF56801">
    <property type="entry name" value="Acetyl-CoA synthetase-like"/>
    <property type="match status" value="1"/>
</dbReference>
<dbReference type="PANTHER" id="PTHR22754:SF32">
    <property type="entry name" value="DISCO-INTERACTING PROTEIN 2"/>
    <property type="match status" value="1"/>
</dbReference>
<keyword evidence="3" id="KW-0276">Fatty acid metabolism</keyword>
<dbReference type="InterPro" id="IPR000873">
    <property type="entry name" value="AMP-dep_synth/lig_dom"/>
</dbReference>
<dbReference type="PANTHER" id="PTHR22754">
    <property type="entry name" value="DISCO-INTERACTING PROTEIN 2 DIP2 -RELATED"/>
    <property type="match status" value="1"/>
</dbReference>
<evidence type="ECO:0000256" key="4">
    <source>
        <dbReference type="ARBA" id="ARBA00023098"/>
    </source>
</evidence>
<comment type="similarity">
    <text evidence="1">Belongs to the ATP-dependent AMP-binding enzyme family.</text>
</comment>
<accession>A0A7W9YGS2</accession>
<evidence type="ECO:0000313" key="8">
    <source>
        <dbReference type="Proteomes" id="UP000546642"/>
    </source>
</evidence>
<reference evidence="7 8" key="1">
    <citation type="submission" date="2020-08" db="EMBL/GenBank/DDBJ databases">
        <title>Sequencing the genomes of 1000 actinobacteria strains.</title>
        <authorList>
            <person name="Klenk H.-P."/>
        </authorList>
    </citation>
    <scope>NUCLEOTIDE SEQUENCE [LARGE SCALE GENOMIC DNA]</scope>
    <source>
        <strain evidence="7 8">DSM 46659</strain>
    </source>
</reference>
<dbReference type="PROSITE" id="PS00455">
    <property type="entry name" value="AMP_BINDING"/>
    <property type="match status" value="1"/>
</dbReference>
<evidence type="ECO:0000259" key="5">
    <source>
        <dbReference type="Pfam" id="PF00501"/>
    </source>
</evidence>
<dbReference type="GO" id="GO:0006633">
    <property type="term" value="P:fatty acid biosynthetic process"/>
    <property type="evidence" value="ECO:0007669"/>
    <property type="project" value="TreeGrafter"/>
</dbReference>
<organism evidence="7 8">
    <name type="scientific">Nocardiopsis mwathae</name>
    <dbReference type="NCBI Taxonomy" id="1472723"/>
    <lineage>
        <taxon>Bacteria</taxon>
        <taxon>Bacillati</taxon>
        <taxon>Actinomycetota</taxon>
        <taxon>Actinomycetes</taxon>
        <taxon>Streptosporangiales</taxon>
        <taxon>Nocardiopsidaceae</taxon>
        <taxon>Nocardiopsis</taxon>
    </lineage>
</organism>
<protein>
    <submittedName>
        <fullName evidence="7">Acyl-CoA synthetase (AMP-forming)/AMP-acid ligase II</fullName>
    </submittedName>
</protein>
<evidence type="ECO:0000259" key="6">
    <source>
        <dbReference type="Pfam" id="PF23024"/>
    </source>
</evidence>
<dbReference type="InterPro" id="IPR020845">
    <property type="entry name" value="AMP-binding_CS"/>
</dbReference>
<dbReference type="FunFam" id="3.40.50.12780:FF:000013">
    <property type="entry name" value="Long-chain-fatty-acid--AMP ligase FadD32"/>
    <property type="match status" value="1"/>
</dbReference>
<dbReference type="InterPro" id="IPR025110">
    <property type="entry name" value="AMP-bd_C"/>
</dbReference>
<dbReference type="Proteomes" id="UP000546642">
    <property type="component" value="Unassembled WGS sequence"/>
</dbReference>
<dbReference type="InterPro" id="IPR040097">
    <property type="entry name" value="FAAL/FAAC"/>
</dbReference>
<evidence type="ECO:0000256" key="1">
    <source>
        <dbReference type="ARBA" id="ARBA00006432"/>
    </source>
</evidence>
<evidence type="ECO:0000256" key="3">
    <source>
        <dbReference type="ARBA" id="ARBA00022832"/>
    </source>
</evidence>
<dbReference type="Pfam" id="PF00501">
    <property type="entry name" value="AMP-binding"/>
    <property type="match status" value="1"/>
</dbReference>
<evidence type="ECO:0000313" key="7">
    <source>
        <dbReference type="EMBL" id="MBB6171865.1"/>
    </source>
</evidence>
<dbReference type="Pfam" id="PF23024">
    <property type="entry name" value="AMP-dom_DIP2-like"/>
    <property type="match status" value="1"/>
</dbReference>
<keyword evidence="8" id="KW-1185">Reference proteome</keyword>
<name>A0A7W9YGS2_9ACTN</name>
<dbReference type="AlphaFoldDB" id="A0A7W9YGS2"/>
<dbReference type="GO" id="GO:0071766">
    <property type="term" value="P:Actinobacterium-type cell wall biogenesis"/>
    <property type="evidence" value="ECO:0007669"/>
    <property type="project" value="UniProtKB-ARBA"/>
</dbReference>
<dbReference type="InterPro" id="IPR042099">
    <property type="entry name" value="ANL_N_sf"/>
</dbReference>
<sequence>MPASTTLYDLCRDRAETRPDSTAFTFLHGGEAAADLTYRGLDDAARGIAAGLAPLARPGDRALLLYEPGLDFLAAFYGCLYAGLIPAPVPPPNARKATQALARLMAIAASAEATLLLSTGGLLARLAAALGTDGATGPAALGITPVATDLLTADPADWRPPRPTPDDPAYLQFSSGSTGQPKGTVITHSAALHNLDQISRTCGLGPEHGLVSWLPMHHDTGLVAGALVPLHDGFPVWLMSPLEFLQRPAAWLSAISRLPVTGTVAPDFGYELCVRRVNERQRADLDLSGLRLALSGAEPVRPATIEAFTQAFEPCGFRSTAFLPCYGLAEATLLVSGGPAETGVRTLGCDAEALAHNDVVPAAGAPGARTLVACGQVVHGVEAVIVDPESTTPCPPGRVGEIWLDGPNVGSGYYNDPERTAETFGAVLAGTPGRTYLRTGDLGFLHEGLLYITGRIKDVLIVDGRNLYSQDLELTIRESHPALDAHKCAVFPVDDGTREEIVAVVEADPDDGPDEDRLAKTVREAVGAEHGVQLDRVLAVRPGSIPLTASGKVQRFACRDAVLDGTLDAARITPPAPAPEEV</sequence>
<keyword evidence="2 7" id="KW-0436">Ligase</keyword>
<proteinExistence type="inferred from homology"/>
<dbReference type="GO" id="GO:0005886">
    <property type="term" value="C:plasma membrane"/>
    <property type="evidence" value="ECO:0007669"/>
    <property type="project" value="TreeGrafter"/>
</dbReference>
<dbReference type="InterPro" id="IPR045851">
    <property type="entry name" value="AMP-bd_C_sf"/>
</dbReference>
<dbReference type="GO" id="GO:0070566">
    <property type="term" value="F:adenylyltransferase activity"/>
    <property type="evidence" value="ECO:0007669"/>
    <property type="project" value="TreeGrafter"/>
</dbReference>
<dbReference type="CDD" id="cd05931">
    <property type="entry name" value="FAAL"/>
    <property type="match status" value="1"/>
</dbReference>
<dbReference type="Gene3D" id="3.40.50.12780">
    <property type="entry name" value="N-terminal domain of ligase-like"/>
    <property type="match status" value="1"/>
</dbReference>
<gene>
    <name evidence="7" type="ORF">HNR23_001925</name>
</gene>
<keyword evidence="4" id="KW-0443">Lipid metabolism</keyword>
<dbReference type="EMBL" id="JACHDS010000001">
    <property type="protein sequence ID" value="MBB6171865.1"/>
    <property type="molecule type" value="Genomic_DNA"/>
</dbReference>
<dbReference type="RefSeq" id="WP_184075136.1">
    <property type="nucleotide sequence ID" value="NZ_JACHDS010000001.1"/>
</dbReference>
<dbReference type="Gene3D" id="3.30.300.30">
    <property type="match status" value="1"/>
</dbReference>
<comment type="caution">
    <text evidence="7">The sequence shown here is derived from an EMBL/GenBank/DDBJ whole genome shotgun (WGS) entry which is preliminary data.</text>
</comment>